<protein>
    <recommendedName>
        <fullName evidence="4">DNA packaging protein</fullName>
    </recommendedName>
</protein>
<keyword evidence="3" id="KW-1185">Reference proteome</keyword>
<dbReference type="Proteomes" id="UP000295023">
    <property type="component" value="Unassembled WGS sequence"/>
</dbReference>
<gene>
    <name evidence="2" type="ORF">EXY23_09480</name>
</gene>
<proteinExistence type="predicted"/>
<name>A0A4V2WLN9_9PROT</name>
<reference evidence="2 3" key="1">
    <citation type="submission" date="2019-03" db="EMBL/GenBank/DDBJ databases">
        <title>Paracraurococcus aquatilis NE82 genome sequence.</title>
        <authorList>
            <person name="Zhao Y."/>
            <person name="Du Z."/>
        </authorList>
    </citation>
    <scope>NUCLEOTIDE SEQUENCE [LARGE SCALE GENOMIC DNA]</scope>
    <source>
        <strain evidence="2 3">NE82</strain>
    </source>
</reference>
<dbReference type="RefSeq" id="WP_132287567.1">
    <property type="nucleotide sequence ID" value="NZ_SKBM01000007.1"/>
</dbReference>
<evidence type="ECO:0000313" key="2">
    <source>
        <dbReference type="EMBL" id="TCZ63607.1"/>
    </source>
</evidence>
<feature type="region of interest" description="Disordered" evidence="1">
    <location>
        <begin position="26"/>
        <end position="65"/>
    </location>
</feature>
<comment type="caution">
    <text evidence="2">The sequence shown here is derived from an EMBL/GenBank/DDBJ whole genome shotgun (WGS) entry which is preliminary data.</text>
</comment>
<dbReference type="AlphaFoldDB" id="A0A4V2WLN9"/>
<evidence type="ECO:0008006" key="4">
    <source>
        <dbReference type="Google" id="ProtNLM"/>
    </source>
</evidence>
<organism evidence="2 3">
    <name type="scientific">Roseicella aquatilis</name>
    <dbReference type="NCBI Taxonomy" id="2527868"/>
    <lineage>
        <taxon>Bacteria</taxon>
        <taxon>Pseudomonadati</taxon>
        <taxon>Pseudomonadota</taxon>
        <taxon>Alphaproteobacteria</taxon>
        <taxon>Acetobacterales</taxon>
        <taxon>Roseomonadaceae</taxon>
        <taxon>Roseicella</taxon>
    </lineage>
</organism>
<accession>A0A4V2WLN9</accession>
<evidence type="ECO:0000256" key="1">
    <source>
        <dbReference type="SAM" id="MobiDB-lite"/>
    </source>
</evidence>
<dbReference type="EMBL" id="SKBM01000007">
    <property type="protein sequence ID" value="TCZ63607.1"/>
    <property type="molecule type" value="Genomic_DNA"/>
</dbReference>
<sequence length="171" mass="18481">MPELTASTREAARRLGVSDTAIHKAERAGRIAREPDGSWDIDKTRRRLTETADPTRSPLANGASAEGTPFARLKVAQLALKVEAQRLSLDETKRRLVDVAQANAALDEIGSTMRDALLNWPARVSGLIAAEISVDPHLLQTILQSHINDLLTEAADRFDPAGLGGDRSSQP</sequence>
<evidence type="ECO:0000313" key="3">
    <source>
        <dbReference type="Proteomes" id="UP000295023"/>
    </source>
</evidence>
<dbReference type="OrthoDB" id="6050435at2"/>
<feature type="compositionally biased region" description="Basic and acidic residues" evidence="1">
    <location>
        <begin position="26"/>
        <end position="50"/>
    </location>
</feature>